<accession>A0A0A9EVV3</accession>
<evidence type="ECO:0000313" key="2">
    <source>
        <dbReference type="EMBL" id="JAE03089.1"/>
    </source>
</evidence>
<organism evidence="2">
    <name type="scientific">Arundo donax</name>
    <name type="common">Giant reed</name>
    <name type="synonym">Donax arundinaceus</name>
    <dbReference type="NCBI Taxonomy" id="35708"/>
    <lineage>
        <taxon>Eukaryota</taxon>
        <taxon>Viridiplantae</taxon>
        <taxon>Streptophyta</taxon>
        <taxon>Embryophyta</taxon>
        <taxon>Tracheophyta</taxon>
        <taxon>Spermatophyta</taxon>
        <taxon>Magnoliopsida</taxon>
        <taxon>Liliopsida</taxon>
        <taxon>Poales</taxon>
        <taxon>Poaceae</taxon>
        <taxon>PACMAD clade</taxon>
        <taxon>Arundinoideae</taxon>
        <taxon>Arundineae</taxon>
        <taxon>Arundo</taxon>
    </lineage>
</organism>
<feature type="region of interest" description="Disordered" evidence="1">
    <location>
        <begin position="66"/>
        <end position="92"/>
    </location>
</feature>
<reference evidence="2" key="2">
    <citation type="journal article" date="2015" name="Data Brief">
        <title>Shoot transcriptome of the giant reed, Arundo donax.</title>
        <authorList>
            <person name="Barrero R.A."/>
            <person name="Guerrero F.D."/>
            <person name="Moolhuijzen P."/>
            <person name="Goolsby J.A."/>
            <person name="Tidwell J."/>
            <person name="Bellgard S.E."/>
            <person name="Bellgard M.I."/>
        </authorList>
    </citation>
    <scope>NUCLEOTIDE SEQUENCE</scope>
    <source>
        <tissue evidence="2">Shoot tissue taken approximately 20 cm above the soil surface</tissue>
    </source>
</reference>
<sequence>MLRESQGLPTPARTVPVQGLGAGLLQRQHLRITEQLPLRGQDLRLDPRRFPVHPPPERAATVLPSQAPLQAQRAGRCKAPPGPQIKKPFLPRHHPATLAVGTGVAETAEAGAMGGRQRRHGGVPTPRRRPETIQQRPHGSAA</sequence>
<proteinExistence type="predicted"/>
<dbReference type="EMBL" id="GBRH01194807">
    <property type="protein sequence ID" value="JAE03089.1"/>
    <property type="molecule type" value="Transcribed_RNA"/>
</dbReference>
<reference evidence="2" key="1">
    <citation type="submission" date="2014-09" db="EMBL/GenBank/DDBJ databases">
        <authorList>
            <person name="Magalhaes I.L.F."/>
            <person name="Oliveira U."/>
            <person name="Santos F.R."/>
            <person name="Vidigal T.H.D.A."/>
            <person name="Brescovit A.D."/>
            <person name="Santos A.J."/>
        </authorList>
    </citation>
    <scope>NUCLEOTIDE SEQUENCE</scope>
    <source>
        <tissue evidence="2">Shoot tissue taken approximately 20 cm above the soil surface</tissue>
    </source>
</reference>
<dbReference type="AlphaFoldDB" id="A0A0A9EVV3"/>
<protein>
    <submittedName>
        <fullName evidence="2">Uncharacterized protein</fullName>
    </submittedName>
</protein>
<name>A0A0A9EVV3_ARUDO</name>
<feature type="region of interest" description="Disordered" evidence="1">
    <location>
        <begin position="107"/>
        <end position="142"/>
    </location>
</feature>
<feature type="compositionally biased region" description="Polar residues" evidence="1">
    <location>
        <begin position="132"/>
        <end position="142"/>
    </location>
</feature>
<evidence type="ECO:0000256" key="1">
    <source>
        <dbReference type="SAM" id="MobiDB-lite"/>
    </source>
</evidence>